<dbReference type="Pfam" id="PF04892">
    <property type="entry name" value="VanZ"/>
    <property type="match status" value="1"/>
</dbReference>
<keyword evidence="5" id="KW-1185">Reference proteome</keyword>
<keyword evidence="2" id="KW-1133">Transmembrane helix</keyword>
<dbReference type="RefSeq" id="WP_398762603.1">
    <property type="nucleotide sequence ID" value="NZ_JBITKS010000009.1"/>
</dbReference>
<dbReference type="EMBL" id="FOGO01000011">
    <property type="protein sequence ID" value="SES18375.1"/>
    <property type="molecule type" value="Genomic_DNA"/>
</dbReference>
<sequence length="271" mass="27686">MTRSGHRTGTAAERKGVFSDVQRLGHGGPPSAASRIRLAGLLLLAAHLCLVGWLTLRPLAVPWVAPANLHPLATIRTDLSDGPRAALTGIGGDLLLLAPLGVLLPLATGRLHRGLPGTVTRTVFAGAMLSVVLTLAQSGVPGHVADVDAMLLNTTGVALTAGLAFPPLRRRLRHRDGGPGRTVRSGSGRLGTERPGTGRRRHAGAADDRAGSGRTDGAGTAEVRAADGRVAGRRARGARSGSAAPRAAGLRLREGTAQGSTPRTTRVGTAP</sequence>
<feature type="region of interest" description="Disordered" evidence="1">
    <location>
        <begin position="170"/>
        <end position="271"/>
    </location>
</feature>
<feature type="compositionally biased region" description="Low complexity" evidence="1">
    <location>
        <begin position="212"/>
        <end position="223"/>
    </location>
</feature>
<dbReference type="InterPro" id="IPR053150">
    <property type="entry name" value="Teicoplanin_resist-assoc"/>
</dbReference>
<proteinExistence type="predicted"/>
<evidence type="ECO:0000313" key="4">
    <source>
        <dbReference type="EMBL" id="SES18375.1"/>
    </source>
</evidence>
<accession>A0A1H9V9L6</accession>
<evidence type="ECO:0000256" key="2">
    <source>
        <dbReference type="SAM" id="Phobius"/>
    </source>
</evidence>
<dbReference type="AlphaFoldDB" id="A0A1H9V9L6"/>
<evidence type="ECO:0000259" key="3">
    <source>
        <dbReference type="Pfam" id="PF04892"/>
    </source>
</evidence>
<dbReference type="Proteomes" id="UP000182841">
    <property type="component" value="Unassembled WGS sequence"/>
</dbReference>
<dbReference type="InterPro" id="IPR006976">
    <property type="entry name" value="VanZ-like"/>
</dbReference>
<dbReference type="STRING" id="943816.AN217_25675"/>
<evidence type="ECO:0000313" key="5">
    <source>
        <dbReference type="Proteomes" id="UP000182841"/>
    </source>
</evidence>
<feature type="transmembrane region" description="Helical" evidence="2">
    <location>
        <begin position="85"/>
        <end position="107"/>
    </location>
</feature>
<feature type="transmembrane region" description="Helical" evidence="2">
    <location>
        <begin position="119"/>
        <end position="137"/>
    </location>
</feature>
<reference evidence="5" key="1">
    <citation type="submission" date="2016-10" db="EMBL/GenBank/DDBJ databases">
        <authorList>
            <person name="Varghese N."/>
            <person name="Submissions S."/>
        </authorList>
    </citation>
    <scope>NUCLEOTIDE SEQUENCE [LARGE SCALE GENOMIC DNA]</scope>
    <source>
        <strain evidence="5">CGMCC 4.6825</strain>
    </source>
</reference>
<gene>
    <name evidence="4" type="ORF">SAMN05421870_11150</name>
</gene>
<keyword evidence="2" id="KW-0472">Membrane</keyword>
<protein>
    <submittedName>
        <fullName evidence="4">Glycopeptide antibiotics resistance protein</fullName>
    </submittedName>
</protein>
<dbReference type="PANTHER" id="PTHR36834">
    <property type="entry name" value="MEMBRANE PROTEIN-RELATED"/>
    <property type="match status" value="1"/>
</dbReference>
<evidence type="ECO:0000256" key="1">
    <source>
        <dbReference type="SAM" id="MobiDB-lite"/>
    </source>
</evidence>
<feature type="transmembrane region" description="Helical" evidence="2">
    <location>
        <begin position="149"/>
        <end position="168"/>
    </location>
</feature>
<feature type="compositionally biased region" description="Polar residues" evidence="1">
    <location>
        <begin position="257"/>
        <end position="271"/>
    </location>
</feature>
<organism evidence="4 5">
    <name type="scientific">Streptomyces qinglanensis</name>
    <dbReference type="NCBI Taxonomy" id="943816"/>
    <lineage>
        <taxon>Bacteria</taxon>
        <taxon>Bacillati</taxon>
        <taxon>Actinomycetota</taxon>
        <taxon>Actinomycetes</taxon>
        <taxon>Kitasatosporales</taxon>
        <taxon>Streptomycetaceae</taxon>
        <taxon>Streptomyces</taxon>
    </lineage>
</organism>
<name>A0A1H9V9L6_9ACTN</name>
<keyword evidence="2" id="KW-0812">Transmembrane</keyword>
<feature type="transmembrane region" description="Helical" evidence="2">
    <location>
        <begin position="41"/>
        <end position="65"/>
    </location>
</feature>
<dbReference type="PANTHER" id="PTHR36834:SF1">
    <property type="entry name" value="INTEGRAL MEMBRANE PROTEIN"/>
    <property type="match status" value="1"/>
</dbReference>
<feature type="compositionally biased region" description="Low complexity" evidence="1">
    <location>
        <begin position="238"/>
        <end position="250"/>
    </location>
</feature>
<feature type="domain" description="VanZ-like" evidence="3">
    <location>
        <begin position="46"/>
        <end position="164"/>
    </location>
</feature>